<keyword evidence="4" id="KW-1185">Reference proteome</keyword>
<accession>A0A5N6LB32</accession>
<feature type="region of interest" description="Disordered" evidence="2">
    <location>
        <begin position="19"/>
        <end position="52"/>
    </location>
</feature>
<dbReference type="EMBL" id="SZYD01001998">
    <property type="protein sequence ID" value="KAD0059709.1"/>
    <property type="molecule type" value="Genomic_DNA"/>
</dbReference>
<keyword evidence="1" id="KW-0175">Coiled coil</keyword>
<dbReference type="AlphaFoldDB" id="A0A5N6LB32"/>
<reference evidence="3 4" key="1">
    <citation type="submission" date="2019-05" db="EMBL/GenBank/DDBJ databases">
        <title>Mikania micrantha, genome provides insights into the molecular mechanism of rapid growth.</title>
        <authorList>
            <person name="Liu B."/>
        </authorList>
    </citation>
    <scope>NUCLEOTIDE SEQUENCE [LARGE SCALE GENOMIC DNA]</scope>
    <source>
        <strain evidence="3">NLD-2019</strain>
        <tissue evidence="3">Leaf</tissue>
    </source>
</reference>
<organism evidence="3 4">
    <name type="scientific">Mikania micrantha</name>
    <name type="common">bitter vine</name>
    <dbReference type="NCBI Taxonomy" id="192012"/>
    <lineage>
        <taxon>Eukaryota</taxon>
        <taxon>Viridiplantae</taxon>
        <taxon>Streptophyta</taxon>
        <taxon>Embryophyta</taxon>
        <taxon>Tracheophyta</taxon>
        <taxon>Spermatophyta</taxon>
        <taxon>Magnoliopsida</taxon>
        <taxon>eudicotyledons</taxon>
        <taxon>Gunneridae</taxon>
        <taxon>Pentapetalae</taxon>
        <taxon>asterids</taxon>
        <taxon>campanulids</taxon>
        <taxon>Asterales</taxon>
        <taxon>Asteraceae</taxon>
        <taxon>Asteroideae</taxon>
        <taxon>Heliantheae alliance</taxon>
        <taxon>Eupatorieae</taxon>
        <taxon>Mikania</taxon>
    </lineage>
</organism>
<evidence type="ECO:0000313" key="4">
    <source>
        <dbReference type="Proteomes" id="UP000326396"/>
    </source>
</evidence>
<evidence type="ECO:0000313" key="3">
    <source>
        <dbReference type="EMBL" id="KAD0059709.1"/>
    </source>
</evidence>
<dbReference type="Proteomes" id="UP000326396">
    <property type="component" value="Unassembled WGS sequence"/>
</dbReference>
<proteinExistence type="predicted"/>
<protein>
    <submittedName>
        <fullName evidence="3">Uncharacterized protein</fullName>
    </submittedName>
</protein>
<evidence type="ECO:0000256" key="1">
    <source>
        <dbReference type="SAM" id="Coils"/>
    </source>
</evidence>
<gene>
    <name evidence="3" type="ORF">E3N88_44859</name>
</gene>
<name>A0A5N6LB32_9ASTR</name>
<feature type="coiled-coil region" evidence="1">
    <location>
        <begin position="68"/>
        <end position="116"/>
    </location>
</feature>
<sequence length="334" mass="37327">MASESTFNLEDLDTFFAVKKEKTSPSAPKPRAMTTRSSKSTKKRKGVDTVDLEEPSDLSISDLLKRASAKYAIEKEQNEKQIEVLEDQKKIFTAKAGHFEKELVKVKKQMKDMEATHKLQFKEHIDGAKKSAAIAVLRAKIQLVNQAKTDGVDSLAKNMKEWGKILATLAGDKVEASVDTNKAGEVGETSKAGEVEVIGAEAGMAEQEVTMGDDDNDAKSKWRDHEFHGEALIFFNFCFNISNGGTMSFMAKFEIPYLNIPKYFVVFPSILEIQSCTNRKTRKLGTSPRYWRQGRLKLATKAEILATKAEMLETKAGILATRPEYWRQGRDTGD</sequence>
<comment type="caution">
    <text evidence="3">The sequence shown here is derived from an EMBL/GenBank/DDBJ whole genome shotgun (WGS) entry which is preliminary data.</text>
</comment>
<evidence type="ECO:0000256" key="2">
    <source>
        <dbReference type="SAM" id="MobiDB-lite"/>
    </source>
</evidence>